<accession>A0A401U746</accession>
<dbReference type="RefSeq" id="WP_127121281.1">
    <property type="nucleotide sequence ID" value="NZ_BHXQ01000001.1"/>
</dbReference>
<evidence type="ECO:0000313" key="1">
    <source>
        <dbReference type="EMBL" id="GCC50666.1"/>
    </source>
</evidence>
<proteinExistence type="predicted"/>
<sequence length="187" mass="21926">MKYVLIILSLLTTTSYGQGDLINQREKERLEIEKKSEVEKSKIIVLVKVKGQSELKIVINENWPRDIETTYNILKNEQGQIIYVGEFPISESGDWNLELMHYFSQNGQLIAFEKRLSYFNEECTDGAVDETVIELYDSNFKVIKLTKKQTDNEGKELKVNYCEHGYDWTFEKRPTVKEFANLKKIRV</sequence>
<protein>
    <submittedName>
        <fullName evidence="1">Uncharacterized protein</fullName>
    </submittedName>
</protein>
<gene>
    <name evidence="1" type="ORF">SanaruYs_08840</name>
</gene>
<reference evidence="1 2" key="1">
    <citation type="submission" date="2018-11" db="EMBL/GenBank/DDBJ databases">
        <title>Chryseotalea sanarue gen. nov., sp., nov., a member of the family Cytophagaceae, isolated from a brackish lake in Hamamatsu Japan.</title>
        <authorList>
            <person name="Maejima Y."/>
            <person name="Iino T."/>
            <person name="Muraguchi Y."/>
            <person name="Fukuda K."/>
            <person name="Ohkuma M."/>
            <person name="Moriuchi R."/>
            <person name="Dohra H."/>
            <person name="Kimbara K."/>
            <person name="Shintani M."/>
        </authorList>
    </citation>
    <scope>NUCLEOTIDE SEQUENCE [LARGE SCALE GENOMIC DNA]</scope>
    <source>
        <strain evidence="1 2">Ys</strain>
    </source>
</reference>
<comment type="caution">
    <text evidence="1">The sequence shown here is derived from an EMBL/GenBank/DDBJ whole genome shotgun (WGS) entry which is preliminary data.</text>
</comment>
<dbReference type="OrthoDB" id="790967at2"/>
<evidence type="ECO:0000313" key="2">
    <source>
        <dbReference type="Proteomes" id="UP000288227"/>
    </source>
</evidence>
<dbReference type="AlphaFoldDB" id="A0A401U746"/>
<organism evidence="1 2">
    <name type="scientific">Chryseotalea sanaruensis</name>
    <dbReference type="NCBI Taxonomy" id="2482724"/>
    <lineage>
        <taxon>Bacteria</taxon>
        <taxon>Pseudomonadati</taxon>
        <taxon>Bacteroidota</taxon>
        <taxon>Cytophagia</taxon>
        <taxon>Cytophagales</taxon>
        <taxon>Chryseotaleaceae</taxon>
        <taxon>Chryseotalea</taxon>
    </lineage>
</organism>
<keyword evidence="2" id="KW-1185">Reference proteome</keyword>
<dbReference type="EMBL" id="BHXQ01000001">
    <property type="protein sequence ID" value="GCC50666.1"/>
    <property type="molecule type" value="Genomic_DNA"/>
</dbReference>
<dbReference type="Proteomes" id="UP000288227">
    <property type="component" value="Unassembled WGS sequence"/>
</dbReference>
<name>A0A401U746_9BACT</name>